<dbReference type="GO" id="GO:0008137">
    <property type="term" value="F:NADH dehydrogenase (ubiquinone) activity"/>
    <property type="evidence" value="ECO:0007669"/>
    <property type="project" value="UniProtKB-EC"/>
</dbReference>
<name>A0AAU7LKR2_9COLE</name>
<keyword evidence="9 13" id="KW-0830">Ubiquinone</keyword>
<proteinExistence type="inferred from homology"/>
<keyword evidence="5" id="KW-0813">Transport</keyword>
<comment type="similarity">
    <text evidence="3 12">Belongs to the complex I subunit 1 family.</text>
</comment>
<feature type="transmembrane region" description="Helical" evidence="14">
    <location>
        <begin position="248"/>
        <end position="265"/>
    </location>
</feature>
<dbReference type="EC" id="7.1.1.2" evidence="13"/>
<dbReference type="AlphaFoldDB" id="A0AAU7LKR2"/>
<dbReference type="GO" id="GO:0005743">
    <property type="term" value="C:mitochondrial inner membrane"/>
    <property type="evidence" value="ECO:0007669"/>
    <property type="project" value="UniProtKB-SubCell"/>
</dbReference>
<feature type="transmembrane region" description="Helical" evidence="14">
    <location>
        <begin position="169"/>
        <end position="190"/>
    </location>
</feature>
<evidence type="ECO:0000313" key="15">
    <source>
        <dbReference type="EMBL" id="XBP62994.1"/>
    </source>
</evidence>
<dbReference type="InterPro" id="IPR001694">
    <property type="entry name" value="NADH_UbQ_OxRdtase_su1/FPO"/>
</dbReference>
<evidence type="ECO:0000256" key="6">
    <source>
        <dbReference type="ARBA" id="ARBA00022692"/>
    </source>
</evidence>
<keyword evidence="6 12" id="KW-0812">Transmembrane</keyword>
<sequence>MFISLFIIFLSVMVSAGFFILFERKMLGYIQLRKGPNKVGFYGIIQPFSDLVKLIIKEMMFPFMSNYLIYYFCPLMVLIISMIMWMNMPLLSLFMDFEYSLFFFMCCSSLSVYSIMIAGWSSNNIYCMLSSIRMIAQLISYEISLFMILFSYFLMVGGFSLLIFQKFQIYVWMIYLFFPMSLMLIILGLAETNRSPFDFAESESELVSGFNIEYSSSGFIYIFMAEYISIIYLSMLFSMIFLGGNFNQVIFLFKMIFFIYSWVWVRGCLPRMRYDKLMNLAWKSFLVISINYLFFYFGLMVMILSYLS</sequence>
<evidence type="ECO:0000256" key="9">
    <source>
        <dbReference type="ARBA" id="ARBA00023075"/>
    </source>
</evidence>
<evidence type="ECO:0000256" key="10">
    <source>
        <dbReference type="ARBA" id="ARBA00023128"/>
    </source>
</evidence>
<evidence type="ECO:0000256" key="4">
    <source>
        <dbReference type="ARBA" id="ARBA00021009"/>
    </source>
</evidence>
<feature type="transmembrane region" description="Helical" evidence="14">
    <location>
        <begin position="285"/>
        <end position="307"/>
    </location>
</feature>
<keyword evidence="8 14" id="KW-1133">Transmembrane helix</keyword>
<protein>
    <recommendedName>
        <fullName evidence="4 13">NADH-ubiquinone oxidoreductase chain 1</fullName>
        <ecNumber evidence="13">7.1.1.2</ecNumber>
    </recommendedName>
</protein>
<feature type="transmembrane region" description="Helical" evidence="14">
    <location>
        <begin position="141"/>
        <end position="163"/>
    </location>
</feature>
<dbReference type="PROSITE" id="PS00668">
    <property type="entry name" value="COMPLEX1_ND1_2"/>
    <property type="match status" value="1"/>
</dbReference>
<evidence type="ECO:0000256" key="5">
    <source>
        <dbReference type="ARBA" id="ARBA00022448"/>
    </source>
</evidence>
<feature type="transmembrane region" description="Helical" evidence="14">
    <location>
        <begin position="67"/>
        <end position="87"/>
    </location>
</feature>
<reference evidence="15" key="1">
    <citation type="submission" date="2023-10" db="EMBL/GenBank/DDBJ databases">
        <title>New taxonomic insights for Brazilian Syrbatus Reitter (Coleoptera: Staphylinidae: Pselaphinae), including three new species and their mitochondrial genomes.</title>
        <authorList>
            <person name="Asenjo A."/>
            <person name="Valois M."/>
            <person name="Zampaulo R."/>
            <person name="Molina M."/>
            <person name="Oliveira R.R.M."/>
            <person name="Oliveira G."/>
            <person name="Vasconcelos S."/>
        </authorList>
    </citation>
    <scope>NUCLEOTIDE SEQUENCE</scope>
</reference>
<dbReference type="HAMAP" id="MF_01350">
    <property type="entry name" value="NDH1_NuoH"/>
    <property type="match status" value="1"/>
</dbReference>
<feature type="transmembrane region" description="Helical" evidence="14">
    <location>
        <begin position="219"/>
        <end position="242"/>
    </location>
</feature>
<evidence type="ECO:0000256" key="7">
    <source>
        <dbReference type="ARBA" id="ARBA00022792"/>
    </source>
</evidence>
<feature type="transmembrane region" description="Helical" evidence="14">
    <location>
        <begin position="6"/>
        <end position="23"/>
    </location>
</feature>
<dbReference type="Pfam" id="PF00146">
    <property type="entry name" value="NADHdh"/>
    <property type="match status" value="1"/>
</dbReference>
<comment type="subcellular location">
    <subcellularLocation>
        <location evidence="2 12">Mitochondrion inner membrane</location>
        <topology evidence="2 12">Multi-pass membrane protein</topology>
    </subcellularLocation>
</comment>
<evidence type="ECO:0000256" key="14">
    <source>
        <dbReference type="SAM" id="Phobius"/>
    </source>
</evidence>
<organism evidence="15">
    <name type="scientific">Syrbatus sp. 2 RRMO-2024a</name>
    <dbReference type="NCBI Taxonomy" id="3154168"/>
    <lineage>
        <taxon>Eukaryota</taxon>
        <taxon>Metazoa</taxon>
        <taxon>Ecdysozoa</taxon>
        <taxon>Arthropoda</taxon>
        <taxon>Hexapoda</taxon>
        <taxon>Insecta</taxon>
        <taxon>Pterygota</taxon>
        <taxon>Neoptera</taxon>
        <taxon>Endopterygota</taxon>
        <taxon>Coleoptera</taxon>
        <taxon>Polyphaga</taxon>
        <taxon>Staphyliniformia</taxon>
        <taxon>Staphylinidae</taxon>
        <taxon>Omaliinae group</taxon>
        <taxon>Pselaphinae</taxon>
        <taxon>Syrbatus</taxon>
    </lineage>
</organism>
<keyword evidence="11 14" id="KW-0472">Membrane</keyword>
<comment type="function">
    <text evidence="1">Core subunit of the mitochondrial membrane respiratory chain NADH dehydrogenase (Complex I) that is believed to belong to the minimal assembly required for catalysis. Complex I functions in the transfer of electrons from NADH to the respiratory chain. The immediate electron acceptor for the enzyme is believed to be ubiquinone.</text>
</comment>
<keyword evidence="12" id="KW-0520">NAD</keyword>
<evidence type="ECO:0000256" key="2">
    <source>
        <dbReference type="ARBA" id="ARBA00004448"/>
    </source>
</evidence>
<evidence type="ECO:0000256" key="1">
    <source>
        <dbReference type="ARBA" id="ARBA00003257"/>
    </source>
</evidence>
<evidence type="ECO:0000256" key="8">
    <source>
        <dbReference type="ARBA" id="ARBA00022989"/>
    </source>
</evidence>
<comment type="catalytic activity">
    <reaction evidence="13">
        <text>a ubiquinone + NADH + 5 H(+)(in) = a ubiquinol + NAD(+) + 4 H(+)(out)</text>
        <dbReference type="Rhea" id="RHEA:29091"/>
        <dbReference type="Rhea" id="RHEA-COMP:9565"/>
        <dbReference type="Rhea" id="RHEA-COMP:9566"/>
        <dbReference type="ChEBI" id="CHEBI:15378"/>
        <dbReference type="ChEBI" id="CHEBI:16389"/>
        <dbReference type="ChEBI" id="CHEBI:17976"/>
        <dbReference type="ChEBI" id="CHEBI:57540"/>
        <dbReference type="ChEBI" id="CHEBI:57945"/>
        <dbReference type="EC" id="7.1.1.2"/>
    </reaction>
</comment>
<keyword evidence="7" id="KW-0999">Mitochondrion inner membrane</keyword>
<evidence type="ECO:0000256" key="12">
    <source>
        <dbReference type="RuleBase" id="RU000471"/>
    </source>
</evidence>
<evidence type="ECO:0000256" key="3">
    <source>
        <dbReference type="ARBA" id="ARBA00010535"/>
    </source>
</evidence>
<dbReference type="InterPro" id="IPR018086">
    <property type="entry name" value="NADH_UbQ_OxRdtase_su1_CS"/>
</dbReference>
<dbReference type="EMBL" id="OR625195">
    <property type="protein sequence ID" value="XBP62994.1"/>
    <property type="molecule type" value="Genomic_DNA"/>
</dbReference>
<dbReference type="EMBL" id="OR625194">
    <property type="protein sequence ID" value="XBP62981.1"/>
    <property type="molecule type" value="Genomic_DNA"/>
</dbReference>
<dbReference type="GO" id="GO:0009060">
    <property type="term" value="P:aerobic respiration"/>
    <property type="evidence" value="ECO:0007669"/>
    <property type="project" value="TreeGrafter"/>
</dbReference>
<dbReference type="PANTHER" id="PTHR11432:SF3">
    <property type="entry name" value="NADH-UBIQUINONE OXIDOREDUCTASE CHAIN 1"/>
    <property type="match status" value="1"/>
</dbReference>
<dbReference type="PANTHER" id="PTHR11432">
    <property type="entry name" value="NADH DEHYDROGENASE SUBUNIT 1"/>
    <property type="match status" value="1"/>
</dbReference>
<accession>A0AAU7LKR2</accession>
<evidence type="ECO:0000256" key="11">
    <source>
        <dbReference type="ARBA" id="ARBA00023136"/>
    </source>
</evidence>
<feature type="transmembrane region" description="Helical" evidence="14">
    <location>
        <begin position="99"/>
        <end position="120"/>
    </location>
</feature>
<gene>
    <name evidence="15" type="primary">ND1</name>
</gene>
<dbReference type="GO" id="GO:0003954">
    <property type="term" value="F:NADH dehydrogenase activity"/>
    <property type="evidence" value="ECO:0007669"/>
    <property type="project" value="TreeGrafter"/>
</dbReference>
<keyword evidence="10 13" id="KW-0496">Mitochondrion</keyword>
<geneLocation type="mitochondrion" evidence="15"/>
<evidence type="ECO:0000256" key="13">
    <source>
        <dbReference type="RuleBase" id="RU000473"/>
    </source>
</evidence>